<dbReference type="EC" id="1.97.1.-" evidence="8"/>
<accession>A0ABY9PZX1</accession>
<keyword evidence="2" id="KW-0004">4Fe-4S</keyword>
<dbReference type="InterPro" id="IPR012839">
    <property type="entry name" value="Organic_radical_activase"/>
</dbReference>
<dbReference type="InterPro" id="IPR034457">
    <property type="entry name" value="Organic_radical-activating"/>
</dbReference>
<organism evidence="8 9">
    <name type="scientific">Terrisporobacter mayombei</name>
    <dbReference type="NCBI Taxonomy" id="1541"/>
    <lineage>
        <taxon>Bacteria</taxon>
        <taxon>Bacillati</taxon>
        <taxon>Bacillota</taxon>
        <taxon>Clostridia</taxon>
        <taxon>Peptostreptococcales</taxon>
        <taxon>Peptostreptococcaceae</taxon>
        <taxon>Terrisporobacter</taxon>
    </lineage>
</organism>
<keyword evidence="8" id="KW-0560">Oxidoreductase</keyword>
<dbReference type="PANTHER" id="PTHR30352">
    <property type="entry name" value="PYRUVATE FORMATE-LYASE-ACTIVATING ENZYME"/>
    <property type="match status" value="1"/>
</dbReference>
<gene>
    <name evidence="8" type="primary">hpdA_1</name>
    <name evidence="8" type="ORF">TEMA_12480</name>
</gene>
<keyword evidence="4" id="KW-0479">Metal-binding</keyword>
<keyword evidence="9" id="KW-1185">Reference proteome</keyword>
<dbReference type="InterPro" id="IPR058240">
    <property type="entry name" value="rSAM_sf"/>
</dbReference>
<sequence>MKLLEEQSKKTSMSVAVVKKGIVLRIERASIHDGEGLRTVVFLKGCPLRCKWCSTPESQEKKIEYGYGKDMTVYEVVSEVCKDEVFFFHSGGGLTISGGEVLLQADFAKEILMECQKHGINTAIETSFFSQYSEIEKLLPYLNDIYVDFKLADEKSHIFYTGVSNSKIKENLLRLNKNFNGGIHIRIPVIPTVNFNKKDMEEIAIFLGKLENIVEVELLPYHTLGIDTYKKLGKEYELKNIKALEESKLKSTAEIFKKTIVNNAVKIKGKHMDEI</sequence>
<keyword evidence="5" id="KW-0408">Iron</keyword>
<feature type="domain" description="Radical SAM core" evidence="7">
    <location>
        <begin position="32"/>
        <end position="259"/>
    </location>
</feature>
<evidence type="ECO:0000256" key="3">
    <source>
        <dbReference type="ARBA" id="ARBA00022691"/>
    </source>
</evidence>
<keyword evidence="6" id="KW-0411">Iron-sulfur</keyword>
<dbReference type="CDD" id="cd01335">
    <property type="entry name" value="Radical_SAM"/>
    <property type="match status" value="1"/>
</dbReference>
<reference evidence="8 9" key="1">
    <citation type="submission" date="2022-07" db="EMBL/GenBank/DDBJ databases">
        <title>Genome sequence of Terrisporobacter mayombei DSM6539.</title>
        <authorList>
            <person name="Boeer T."/>
            <person name="Bengelsdorf F.R."/>
            <person name="Daniel R."/>
            <person name="Poehlein A."/>
        </authorList>
    </citation>
    <scope>NUCLEOTIDE SEQUENCE [LARGE SCALE GENOMIC DNA]</scope>
    <source>
        <strain evidence="8 9">DSM 6539</strain>
    </source>
</reference>
<dbReference type="PROSITE" id="PS51918">
    <property type="entry name" value="RADICAL_SAM"/>
    <property type="match status" value="1"/>
</dbReference>
<dbReference type="NCBIfam" id="TIGR02494">
    <property type="entry name" value="PFLE_PFLC"/>
    <property type="match status" value="1"/>
</dbReference>
<evidence type="ECO:0000313" key="9">
    <source>
        <dbReference type="Proteomes" id="UP001235030"/>
    </source>
</evidence>
<evidence type="ECO:0000256" key="4">
    <source>
        <dbReference type="ARBA" id="ARBA00022723"/>
    </source>
</evidence>
<dbReference type="SFLD" id="SFLDS00029">
    <property type="entry name" value="Radical_SAM"/>
    <property type="match status" value="1"/>
</dbReference>
<dbReference type="InterPro" id="IPR007197">
    <property type="entry name" value="rSAM"/>
</dbReference>
<evidence type="ECO:0000313" key="8">
    <source>
        <dbReference type="EMBL" id="WMT80924.1"/>
    </source>
</evidence>
<evidence type="ECO:0000256" key="1">
    <source>
        <dbReference type="ARBA" id="ARBA00001966"/>
    </source>
</evidence>
<dbReference type="PANTHER" id="PTHR30352:SF4">
    <property type="entry name" value="PYRUVATE FORMATE-LYASE 2-ACTIVATING ENZYME"/>
    <property type="match status" value="1"/>
</dbReference>
<evidence type="ECO:0000259" key="7">
    <source>
        <dbReference type="PROSITE" id="PS51918"/>
    </source>
</evidence>
<evidence type="ECO:0000256" key="6">
    <source>
        <dbReference type="ARBA" id="ARBA00023014"/>
    </source>
</evidence>
<keyword evidence="3" id="KW-0949">S-adenosyl-L-methionine</keyword>
<evidence type="ECO:0000256" key="2">
    <source>
        <dbReference type="ARBA" id="ARBA00022485"/>
    </source>
</evidence>
<dbReference type="InterPro" id="IPR013785">
    <property type="entry name" value="Aldolase_TIM"/>
</dbReference>
<dbReference type="SUPFAM" id="SSF102114">
    <property type="entry name" value="Radical SAM enzymes"/>
    <property type="match status" value="1"/>
</dbReference>
<dbReference type="RefSeq" id="WP_228103117.1">
    <property type="nucleotide sequence ID" value="NZ_CP101637.1"/>
</dbReference>
<dbReference type="Proteomes" id="UP001235030">
    <property type="component" value="Chromosome"/>
</dbReference>
<dbReference type="EMBL" id="CP101637">
    <property type="protein sequence ID" value="WMT80924.1"/>
    <property type="molecule type" value="Genomic_DNA"/>
</dbReference>
<proteinExistence type="predicted"/>
<dbReference type="Gene3D" id="3.20.20.70">
    <property type="entry name" value="Aldolase class I"/>
    <property type="match status" value="1"/>
</dbReference>
<dbReference type="SFLD" id="SFLDG01066">
    <property type="entry name" value="organic_radical-activating_enz"/>
    <property type="match status" value="1"/>
</dbReference>
<evidence type="ECO:0000256" key="5">
    <source>
        <dbReference type="ARBA" id="ARBA00023004"/>
    </source>
</evidence>
<comment type="cofactor">
    <cofactor evidence="1">
        <name>[4Fe-4S] cluster</name>
        <dbReference type="ChEBI" id="CHEBI:49883"/>
    </cofactor>
</comment>
<name>A0ABY9PZX1_9FIRM</name>
<protein>
    <submittedName>
        <fullName evidence="8">4-hydroxyphenylacetate decarboxylase activating enzyme</fullName>
        <ecNumber evidence="8">1.97.1.-</ecNumber>
    </submittedName>
</protein>
<dbReference type="GO" id="GO:0016491">
    <property type="term" value="F:oxidoreductase activity"/>
    <property type="evidence" value="ECO:0007669"/>
    <property type="project" value="UniProtKB-KW"/>
</dbReference>
<dbReference type="PIRSF" id="PIRSF000371">
    <property type="entry name" value="PFL_act_enz"/>
    <property type="match status" value="1"/>
</dbReference>
<dbReference type="Pfam" id="PF04055">
    <property type="entry name" value="Radical_SAM"/>
    <property type="match status" value="1"/>
</dbReference>